<evidence type="ECO:0000256" key="1">
    <source>
        <dbReference type="ARBA" id="ARBA00001931"/>
    </source>
</evidence>
<dbReference type="Gene3D" id="2.140.10.10">
    <property type="entry name" value="Quinoprotein alcohol dehydrogenase-like superfamily"/>
    <property type="match status" value="1"/>
</dbReference>
<dbReference type="InterPro" id="IPR018391">
    <property type="entry name" value="PQQ_b-propeller_rpt"/>
</dbReference>
<name>A0A382A2A2_9ZZZZ</name>
<protein>
    <recommendedName>
        <fullName evidence="5">Pyrrolo-quinoline quinone repeat domain-containing protein</fullName>
    </recommendedName>
</protein>
<evidence type="ECO:0000256" key="2">
    <source>
        <dbReference type="ARBA" id="ARBA00008156"/>
    </source>
</evidence>
<accession>A0A382A2A2</accession>
<feature type="domain" description="Pyrrolo-quinoline quinone repeat" evidence="5">
    <location>
        <begin position="31"/>
        <end position="543"/>
    </location>
</feature>
<organism evidence="6">
    <name type="scientific">marine metagenome</name>
    <dbReference type="NCBI Taxonomy" id="408172"/>
    <lineage>
        <taxon>unclassified sequences</taxon>
        <taxon>metagenomes</taxon>
        <taxon>ecological metagenomes</taxon>
    </lineage>
</organism>
<evidence type="ECO:0000256" key="3">
    <source>
        <dbReference type="ARBA" id="ARBA00023002"/>
    </source>
</evidence>
<dbReference type="InterPro" id="IPR002372">
    <property type="entry name" value="PQQ_rpt_dom"/>
</dbReference>
<comment type="similarity">
    <text evidence="2">Belongs to the bacterial PQQ dehydrogenase family.</text>
</comment>
<dbReference type="SUPFAM" id="SSF50998">
    <property type="entry name" value="Quinoprotein alcohol dehydrogenase-like"/>
    <property type="match status" value="1"/>
</dbReference>
<evidence type="ECO:0000259" key="5">
    <source>
        <dbReference type="Pfam" id="PF01011"/>
    </source>
</evidence>
<dbReference type="InterPro" id="IPR011047">
    <property type="entry name" value="Quinoprotein_ADH-like_sf"/>
</dbReference>
<proteinExistence type="inferred from homology"/>
<feature type="region of interest" description="Disordered" evidence="4">
    <location>
        <begin position="380"/>
        <end position="410"/>
    </location>
</feature>
<dbReference type="Pfam" id="PF01011">
    <property type="entry name" value="PQQ"/>
    <property type="match status" value="1"/>
</dbReference>
<dbReference type="PANTHER" id="PTHR32303:SF4">
    <property type="entry name" value="QUINOPROTEIN GLUCOSE DEHYDROGENASE"/>
    <property type="match status" value="1"/>
</dbReference>
<dbReference type="EMBL" id="UINC01023565">
    <property type="protein sequence ID" value="SVA95474.1"/>
    <property type="molecule type" value="Genomic_DNA"/>
</dbReference>
<evidence type="ECO:0000256" key="4">
    <source>
        <dbReference type="SAM" id="MobiDB-lite"/>
    </source>
</evidence>
<dbReference type="AlphaFoldDB" id="A0A382A2A2"/>
<dbReference type="GO" id="GO:0008876">
    <property type="term" value="F:quinoprotein glucose dehydrogenase activity"/>
    <property type="evidence" value="ECO:0007669"/>
    <property type="project" value="TreeGrafter"/>
</dbReference>
<gene>
    <name evidence="6" type="ORF">METZ01_LOCUS148328</name>
</gene>
<evidence type="ECO:0000313" key="6">
    <source>
        <dbReference type="EMBL" id="SVA95474.1"/>
    </source>
</evidence>
<dbReference type="SMART" id="SM00564">
    <property type="entry name" value="PQQ"/>
    <property type="match status" value="5"/>
</dbReference>
<feature type="non-terminal residue" evidence="6">
    <location>
        <position position="546"/>
    </location>
</feature>
<sequence>MIRHWYTLLTLTFTTVIFLTCSQPEPTTGEWRWYGSDMASSKYIGLNQIDRSNVHDLRVAWRWNSIDNMILNNNPDLRVFVNEATPLMVNGMLYTSTALSQVAAISPVTGRTIWSYDPVTYEDGTPANVGFVHRGVAYWEEGSDKRILYATGDGYLIALDADSGEPIDDFGANGRVDLTVGLRRPIDRALYAVSSPPVICRDVVVVGGTVLDAFGIGSKPQQEMPPGDVRGFDVRTGQRRWTFETIPQVGSFGNETWQDNSWETTGNTNVWTWMTADEKLGYVYLPISTPTNDFYGGERKGNNLFAESLVCLDAETGERVWHFQMVHHGIWDYDLPAAPNLVDVTVEGQRIHAVAQVSKQGFCYVLNRETGEAVWPIEERPVPHSTVSGEESSPTQPYPTRPPAFERQGLTEEDLIDFTPELREEAKQILRQYNSGPIFTAPSEKGTVMMPGLVGGASWAGAAVNPSTATIYIPSYTLPSIATVHASTLPDAPYAYTGSYAWGPTTEDGLPIVKPPYGRITAIDLNTGRHLWMSPVGNGPRMHPRL</sequence>
<dbReference type="PANTHER" id="PTHR32303">
    <property type="entry name" value="QUINOPROTEIN ALCOHOL DEHYDROGENASE (CYTOCHROME C)"/>
    <property type="match status" value="1"/>
</dbReference>
<keyword evidence="3" id="KW-0560">Oxidoreductase</keyword>
<reference evidence="6" key="1">
    <citation type="submission" date="2018-05" db="EMBL/GenBank/DDBJ databases">
        <authorList>
            <person name="Lanie J.A."/>
            <person name="Ng W.-L."/>
            <person name="Kazmierczak K.M."/>
            <person name="Andrzejewski T.M."/>
            <person name="Davidsen T.M."/>
            <person name="Wayne K.J."/>
            <person name="Tettelin H."/>
            <person name="Glass J.I."/>
            <person name="Rusch D."/>
            <person name="Podicherti R."/>
            <person name="Tsui H.-C.T."/>
            <person name="Winkler M.E."/>
        </authorList>
    </citation>
    <scope>NUCLEOTIDE SEQUENCE</scope>
</reference>
<feature type="compositionally biased region" description="Polar residues" evidence="4">
    <location>
        <begin position="385"/>
        <end position="395"/>
    </location>
</feature>
<comment type="cofactor">
    <cofactor evidence="1">
        <name>pyrroloquinoline quinone</name>
        <dbReference type="ChEBI" id="CHEBI:58442"/>
    </cofactor>
</comment>